<gene>
    <name evidence="2" type="ORF">UFOPK2366_01194</name>
</gene>
<reference evidence="2" key="1">
    <citation type="submission" date="2020-05" db="EMBL/GenBank/DDBJ databases">
        <authorList>
            <person name="Chiriac C."/>
            <person name="Salcher M."/>
            <person name="Ghai R."/>
            <person name="Kavagutti S V."/>
        </authorList>
    </citation>
    <scope>NUCLEOTIDE SEQUENCE</scope>
</reference>
<feature type="region of interest" description="Disordered" evidence="1">
    <location>
        <begin position="1"/>
        <end position="46"/>
    </location>
</feature>
<protein>
    <submittedName>
        <fullName evidence="2">Unannotated protein</fullName>
    </submittedName>
</protein>
<dbReference type="AlphaFoldDB" id="A0A6J6PLY5"/>
<organism evidence="2">
    <name type="scientific">freshwater metagenome</name>
    <dbReference type="NCBI Taxonomy" id="449393"/>
    <lineage>
        <taxon>unclassified sequences</taxon>
        <taxon>metagenomes</taxon>
        <taxon>ecological metagenomes</taxon>
    </lineage>
</organism>
<proteinExistence type="predicted"/>
<dbReference type="EMBL" id="CAEZXM010000223">
    <property type="protein sequence ID" value="CAB4699492.1"/>
    <property type="molecule type" value="Genomic_DNA"/>
</dbReference>
<sequence length="46" mass="4638">MVDTEDDPDRPGEQRIAFSSVEGFLPPPAIELAGAGDGAPPAGGTE</sequence>
<evidence type="ECO:0000313" key="2">
    <source>
        <dbReference type="EMBL" id="CAB4699492.1"/>
    </source>
</evidence>
<name>A0A6J6PLY5_9ZZZZ</name>
<evidence type="ECO:0000256" key="1">
    <source>
        <dbReference type="SAM" id="MobiDB-lite"/>
    </source>
</evidence>
<accession>A0A6J6PLY5</accession>